<accession>A0A1I3JQ89</accession>
<dbReference type="Proteomes" id="UP000182829">
    <property type="component" value="Unassembled WGS sequence"/>
</dbReference>
<dbReference type="EMBL" id="FORO01000002">
    <property type="protein sequence ID" value="SFI62422.1"/>
    <property type="molecule type" value="Genomic_DNA"/>
</dbReference>
<reference evidence="1 2" key="1">
    <citation type="submission" date="2016-10" db="EMBL/GenBank/DDBJ databases">
        <authorList>
            <person name="de Groot N.N."/>
        </authorList>
    </citation>
    <scope>NUCLEOTIDE SEQUENCE [LARGE SCALE GENOMIC DNA]</scope>
    <source>
        <strain evidence="1 2">SP2</strain>
    </source>
</reference>
<name>A0A1I3JQ89_9EURY</name>
<dbReference type="AlphaFoldDB" id="A0A1I3JQ89"/>
<sequence length="48" mass="4983">MIRDPGITPNTGVRFGIKALSPGLGGLMSTSVAGVGEQNENPWEVAAW</sequence>
<evidence type="ECO:0000313" key="2">
    <source>
        <dbReference type="Proteomes" id="UP000182829"/>
    </source>
</evidence>
<proteinExistence type="predicted"/>
<organism evidence="1 2">
    <name type="scientific">Natronobacterium gregoryi</name>
    <dbReference type="NCBI Taxonomy" id="44930"/>
    <lineage>
        <taxon>Archaea</taxon>
        <taxon>Methanobacteriati</taxon>
        <taxon>Methanobacteriota</taxon>
        <taxon>Stenosarchaea group</taxon>
        <taxon>Halobacteria</taxon>
        <taxon>Halobacteriales</taxon>
        <taxon>Natrialbaceae</taxon>
        <taxon>Natronobacterium</taxon>
    </lineage>
</organism>
<protein>
    <submittedName>
        <fullName evidence="1">Uncharacterized protein</fullName>
    </submittedName>
</protein>
<gene>
    <name evidence="1" type="ORF">SAMN05443661_102209</name>
</gene>
<evidence type="ECO:0000313" key="1">
    <source>
        <dbReference type="EMBL" id="SFI62422.1"/>
    </source>
</evidence>